<dbReference type="EMBL" id="BMAO01016571">
    <property type="protein sequence ID" value="GFR09603.1"/>
    <property type="molecule type" value="Genomic_DNA"/>
</dbReference>
<name>A0A8X6GSF9_TRICU</name>
<comment type="caution">
    <text evidence="1">The sequence shown here is derived from an EMBL/GenBank/DDBJ whole genome shotgun (WGS) entry which is preliminary data.</text>
</comment>
<organism evidence="1 2">
    <name type="scientific">Trichonephila clavata</name>
    <name type="common">Joro spider</name>
    <name type="synonym">Nephila clavata</name>
    <dbReference type="NCBI Taxonomy" id="2740835"/>
    <lineage>
        <taxon>Eukaryota</taxon>
        <taxon>Metazoa</taxon>
        <taxon>Ecdysozoa</taxon>
        <taxon>Arthropoda</taxon>
        <taxon>Chelicerata</taxon>
        <taxon>Arachnida</taxon>
        <taxon>Araneae</taxon>
        <taxon>Araneomorphae</taxon>
        <taxon>Entelegynae</taxon>
        <taxon>Araneoidea</taxon>
        <taxon>Nephilidae</taxon>
        <taxon>Trichonephila</taxon>
    </lineage>
</organism>
<gene>
    <name evidence="1" type="ORF">TNCT_129601</name>
</gene>
<evidence type="ECO:0000313" key="2">
    <source>
        <dbReference type="Proteomes" id="UP000887116"/>
    </source>
</evidence>
<keyword evidence="2" id="KW-1185">Reference proteome</keyword>
<reference evidence="1" key="1">
    <citation type="submission" date="2020-07" db="EMBL/GenBank/DDBJ databases">
        <title>Multicomponent nature underlies the extraordinary mechanical properties of spider dragline silk.</title>
        <authorList>
            <person name="Kono N."/>
            <person name="Nakamura H."/>
            <person name="Mori M."/>
            <person name="Yoshida Y."/>
            <person name="Ohtoshi R."/>
            <person name="Malay A.D."/>
            <person name="Moran D.A.P."/>
            <person name="Tomita M."/>
            <person name="Numata K."/>
            <person name="Arakawa K."/>
        </authorList>
    </citation>
    <scope>NUCLEOTIDE SEQUENCE</scope>
</reference>
<dbReference type="Proteomes" id="UP000887116">
    <property type="component" value="Unassembled WGS sequence"/>
</dbReference>
<evidence type="ECO:0000313" key="1">
    <source>
        <dbReference type="EMBL" id="GFR09603.1"/>
    </source>
</evidence>
<sequence length="76" mass="8911">MTERTSVRPLIGVTIRMMQQLISFSKRLTTDIIAMRWRLGWNSFLSHECSSKRFTAVSACKERSQRRNKSEIPFGF</sequence>
<protein>
    <submittedName>
        <fullName evidence="1">Uncharacterized protein</fullName>
    </submittedName>
</protein>
<accession>A0A8X6GSF9</accession>
<dbReference type="AlphaFoldDB" id="A0A8X6GSF9"/>
<proteinExistence type="predicted"/>